<dbReference type="InterPro" id="IPR001678">
    <property type="entry name" value="MeTrfase_RsmB-F_NOP2_dom"/>
</dbReference>
<dbReference type="PROSITE" id="PS51686">
    <property type="entry name" value="SAM_MT_RSMB_NOP"/>
    <property type="match status" value="1"/>
</dbReference>
<comment type="subcellular location">
    <subcellularLocation>
        <location evidence="1">Nucleus</location>
        <location evidence="1">Nucleolus</location>
    </subcellularLocation>
</comment>
<dbReference type="NCBIfam" id="TIGR00446">
    <property type="entry name" value="nop2p"/>
    <property type="match status" value="1"/>
</dbReference>
<evidence type="ECO:0000256" key="11">
    <source>
        <dbReference type="SAM" id="MobiDB-lite"/>
    </source>
</evidence>
<dbReference type="GO" id="GO:0000470">
    <property type="term" value="P:maturation of LSU-rRNA"/>
    <property type="evidence" value="ECO:0007669"/>
    <property type="project" value="TreeGrafter"/>
</dbReference>
<dbReference type="GO" id="GO:0070475">
    <property type="term" value="P:rRNA base methylation"/>
    <property type="evidence" value="ECO:0007669"/>
    <property type="project" value="TreeGrafter"/>
</dbReference>
<dbReference type="InterPro" id="IPR029063">
    <property type="entry name" value="SAM-dependent_MTases_sf"/>
</dbReference>
<dbReference type="PANTHER" id="PTHR22807:SF30">
    <property type="entry name" value="28S RRNA (CYTOSINE(4447)-C(5))-METHYLTRANSFERASE-RELATED"/>
    <property type="match status" value="1"/>
</dbReference>
<dbReference type="InterPro" id="IPR011023">
    <property type="entry name" value="Nop2p"/>
</dbReference>
<dbReference type="PROSITE" id="PS01153">
    <property type="entry name" value="NOL1_NOP2_SUN"/>
    <property type="match status" value="1"/>
</dbReference>
<evidence type="ECO:0000256" key="10">
    <source>
        <dbReference type="PROSITE-ProRule" id="PRU01023"/>
    </source>
</evidence>
<evidence type="ECO:0000256" key="2">
    <source>
        <dbReference type="ARBA" id="ARBA00007494"/>
    </source>
</evidence>
<feature type="domain" description="SAM-dependent MTase RsmB/NOP-type" evidence="12">
    <location>
        <begin position="317"/>
        <end position="605"/>
    </location>
</feature>
<feature type="active site" description="Nucleophile" evidence="10">
    <location>
        <position position="534"/>
    </location>
</feature>
<organism evidence="13 14">
    <name type="scientific">Athelia psychrophila</name>
    <dbReference type="NCBI Taxonomy" id="1759441"/>
    <lineage>
        <taxon>Eukaryota</taxon>
        <taxon>Fungi</taxon>
        <taxon>Dikarya</taxon>
        <taxon>Basidiomycota</taxon>
        <taxon>Agaricomycotina</taxon>
        <taxon>Agaricomycetes</taxon>
        <taxon>Agaricomycetidae</taxon>
        <taxon>Atheliales</taxon>
        <taxon>Atheliaceae</taxon>
        <taxon>Athelia</taxon>
    </lineage>
</organism>
<evidence type="ECO:0000256" key="9">
    <source>
        <dbReference type="ARBA" id="ARBA00082314"/>
    </source>
</evidence>
<dbReference type="PANTHER" id="PTHR22807">
    <property type="entry name" value="NOP2 YEAST -RELATED NOL1/NOP2/FMU SUN DOMAIN-CONTAINING"/>
    <property type="match status" value="1"/>
</dbReference>
<reference evidence="13 14" key="1">
    <citation type="journal article" date="2016" name="Mol. Biol. Evol.">
        <title>Comparative Genomics of Early-Diverging Mushroom-Forming Fungi Provides Insights into the Origins of Lignocellulose Decay Capabilities.</title>
        <authorList>
            <person name="Nagy L.G."/>
            <person name="Riley R."/>
            <person name="Tritt A."/>
            <person name="Adam C."/>
            <person name="Daum C."/>
            <person name="Floudas D."/>
            <person name="Sun H."/>
            <person name="Yadav J.S."/>
            <person name="Pangilinan J."/>
            <person name="Larsson K.H."/>
            <person name="Matsuura K."/>
            <person name="Barry K."/>
            <person name="Labutti K."/>
            <person name="Kuo R."/>
            <person name="Ohm R.A."/>
            <person name="Bhattacharya S.S."/>
            <person name="Shirouzu T."/>
            <person name="Yoshinaga Y."/>
            <person name="Martin F.M."/>
            <person name="Grigoriev I.V."/>
            <person name="Hibbett D.S."/>
        </authorList>
    </citation>
    <scope>NUCLEOTIDE SEQUENCE [LARGE SCALE GENOMIC DNA]</scope>
    <source>
        <strain evidence="13 14">CBS 109695</strain>
    </source>
</reference>
<dbReference type="InterPro" id="IPR049560">
    <property type="entry name" value="MeTrfase_RsmB-F_NOP2_cat"/>
</dbReference>
<evidence type="ECO:0000256" key="8">
    <source>
        <dbReference type="ARBA" id="ARBA00023242"/>
    </source>
</evidence>
<evidence type="ECO:0000313" key="13">
    <source>
        <dbReference type="EMBL" id="KZP24759.1"/>
    </source>
</evidence>
<feature type="binding site" evidence="10">
    <location>
        <position position="460"/>
    </location>
    <ligand>
        <name>S-adenosyl-L-methionine</name>
        <dbReference type="ChEBI" id="CHEBI:59789"/>
    </ligand>
</feature>
<keyword evidence="8" id="KW-0539">Nucleus</keyword>
<gene>
    <name evidence="13" type="ORF">FIBSPDRAFT_856527</name>
</gene>
<keyword evidence="3" id="KW-0690">Ribosome biogenesis</keyword>
<proteinExistence type="inferred from homology"/>
<sequence>MGRRAKNKQGAPMPLHDPNAETRPSTKKLGKRKANLDEGDAQPVTKKIRSGGKDKSAGGKAKSAPPKKAPKKHAAGSDDGWEDVVDEADLKSQTKLLFNDSDEDEPTGFTGDLHDIGSDDDDLMLGPAEELDLGSDDEEDEPQLIKRHKKSKQSVRPTKIIPTASDASSSDEESDEDGRTTMANMEARSRALDAEALLDADLDADEMQLAVEAAAAEDDDVEMEGEIDDDGDAFVLPTPQEREEEKSVGGPNVQLVQRRMRECARVLGNFKRFAAKGRSRSEYTDQLIADIASYYGYNDFLAEKLFLLFPVAEAIEFFEANEVPRPVTIRTNTLRTRRRDLAQTLVNRGVTLEPIGKWTNVGLQVFESSVPIGATPEYLAGHYMLQAASSFLPVIALAPQPKERILDMASAPGGKTTHIAALLQNTGAVFANDSNKHRTKSLTANVHRLGCKNVVVCSYDGREFPKVMGGFDRVLLDAPCSGTGVISKDSSVKVNKSERDFVLLSHLQKQLILCAIDSVSPESKTGGYLVYSTCSVMVEENEAVVDYALRKRPNVKLVETGLEFGREGYTKFRGKAFNPAVKLTRRFYPHVHNMDGFFVAKFKVEKRAKAKKEDEEEDVAEDVIVQEDGEVTMEPKVTFDPAEDKPYLEEATRRRMKAKGLRPIPRTVNATA</sequence>
<dbReference type="PRINTS" id="PR02008">
    <property type="entry name" value="RCMTFAMILY"/>
</dbReference>
<keyword evidence="7 10" id="KW-0694">RNA-binding</keyword>
<feature type="binding site" evidence="10">
    <location>
        <position position="477"/>
    </location>
    <ligand>
        <name>S-adenosyl-L-methionine</name>
        <dbReference type="ChEBI" id="CHEBI:59789"/>
    </ligand>
</feature>
<protein>
    <recommendedName>
        <fullName evidence="9">Nucleolar protein 2</fullName>
    </recommendedName>
</protein>
<feature type="compositionally biased region" description="Acidic residues" evidence="11">
    <location>
        <begin position="118"/>
        <end position="142"/>
    </location>
</feature>
<keyword evidence="14" id="KW-1185">Reference proteome</keyword>
<evidence type="ECO:0000313" key="14">
    <source>
        <dbReference type="Proteomes" id="UP000076532"/>
    </source>
</evidence>
<dbReference type="InterPro" id="IPR018314">
    <property type="entry name" value="RsmB/NOL1/NOP2-like_CS"/>
</dbReference>
<evidence type="ECO:0000256" key="7">
    <source>
        <dbReference type="ARBA" id="ARBA00022884"/>
    </source>
</evidence>
<feature type="binding site" evidence="10">
    <location>
        <position position="433"/>
    </location>
    <ligand>
        <name>S-adenosyl-L-methionine</name>
        <dbReference type="ChEBI" id="CHEBI:59789"/>
    </ligand>
</feature>
<dbReference type="Proteomes" id="UP000076532">
    <property type="component" value="Unassembled WGS sequence"/>
</dbReference>
<dbReference type="Gene3D" id="3.40.50.150">
    <property type="entry name" value="Vaccinia Virus protein VP39"/>
    <property type="match status" value="1"/>
</dbReference>
<dbReference type="InterPro" id="IPR023273">
    <property type="entry name" value="RCMT_NOP2"/>
</dbReference>
<keyword evidence="4 10" id="KW-0489">Methyltransferase</keyword>
<dbReference type="Pfam" id="PF01189">
    <property type="entry name" value="Methyltr_RsmB-F"/>
    <property type="match status" value="1"/>
</dbReference>
<dbReference type="AlphaFoldDB" id="A0A166N8N1"/>
<dbReference type="GO" id="GO:0005730">
    <property type="term" value="C:nucleolus"/>
    <property type="evidence" value="ECO:0007669"/>
    <property type="project" value="UniProtKB-SubCell"/>
</dbReference>
<feature type="region of interest" description="Disordered" evidence="11">
    <location>
        <begin position="1"/>
        <end position="180"/>
    </location>
</feature>
<feature type="region of interest" description="Disordered" evidence="11">
    <location>
        <begin position="649"/>
        <end position="672"/>
    </location>
</feature>
<dbReference type="EMBL" id="KV417524">
    <property type="protein sequence ID" value="KZP24759.1"/>
    <property type="molecule type" value="Genomic_DNA"/>
</dbReference>
<dbReference type="Gene3D" id="3.30.70.1170">
    <property type="entry name" value="Sun protein, domain 3"/>
    <property type="match status" value="1"/>
</dbReference>
<feature type="binding site" evidence="10">
    <location>
        <begin position="409"/>
        <end position="415"/>
    </location>
    <ligand>
        <name>S-adenosyl-L-methionine</name>
        <dbReference type="ChEBI" id="CHEBI:59789"/>
    </ligand>
</feature>
<dbReference type="PRINTS" id="PR02012">
    <property type="entry name" value="RCMTNOP2"/>
</dbReference>
<dbReference type="GO" id="GO:0009383">
    <property type="term" value="F:rRNA (cytosine-C5-)-methyltransferase activity"/>
    <property type="evidence" value="ECO:0007669"/>
    <property type="project" value="TreeGrafter"/>
</dbReference>
<dbReference type="OrthoDB" id="427002at2759"/>
<evidence type="ECO:0000259" key="12">
    <source>
        <dbReference type="PROSITE" id="PS51686"/>
    </source>
</evidence>
<dbReference type="GO" id="GO:0003723">
    <property type="term" value="F:RNA binding"/>
    <property type="evidence" value="ECO:0007669"/>
    <property type="project" value="UniProtKB-UniRule"/>
</dbReference>
<dbReference type="STRING" id="436010.A0A166N8N1"/>
<name>A0A166N8N1_9AGAM</name>
<keyword evidence="5 10" id="KW-0808">Transferase</keyword>
<comment type="similarity">
    <text evidence="2 10">Belongs to the class I-like SAM-binding methyltransferase superfamily. RsmB/NOP family.</text>
</comment>
<dbReference type="FunFam" id="3.30.70.1170:FF:000001">
    <property type="entry name" value="Ribosomal RNA methyltransferase Nop2"/>
    <property type="match status" value="1"/>
</dbReference>
<dbReference type="SUPFAM" id="SSF53335">
    <property type="entry name" value="S-adenosyl-L-methionine-dependent methyltransferases"/>
    <property type="match status" value="1"/>
</dbReference>
<accession>A0A166N8N1</accession>
<dbReference type="InterPro" id="IPR023267">
    <property type="entry name" value="RCMT"/>
</dbReference>
<evidence type="ECO:0000256" key="3">
    <source>
        <dbReference type="ARBA" id="ARBA00022517"/>
    </source>
</evidence>
<evidence type="ECO:0000256" key="1">
    <source>
        <dbReference type="ARBA" id="ARBA00004604"/>
    </source>
</evidence>
<evidence type="ECO:0000256" key="6">
    <source>
        <dbReference type="ARBA" id="ARBA00022691"/>
    </source>
</evidence>
<keyword evidence="6 10" id="KW-0949">S-adenosyl-L-methionine</keyword>
<evidence type="ECO:0000256" key="4">
    <source>
        <dbReference type="ARBA" id="ARBA00022603"/>
    </source>
</evidence>
<evidence type="ECO:0000256" key="5">
    <source>
        <dbReference type="ARBA" id="ARBA00022679"/>
    </source>
</evidence>